<dbReference type="Proteomes" id="UP001497480">
    <property type="component" value="Unassembled WGS sequence"/>
</dbReference>
<comment type="caution">
    <text evidence="6">The sequence shown here is derived from an EMBL/GenBank/DDBJ whole genome shotgun (WGS) entry which is preliminary data.</text>
</comment>
<keyword evidence="2" id="KW-0547">Nucleotide-binding</keyword>
<evidence type="ECO:0000256" key="2">
    <source>
        <dbReference type="ARBA" id="ARBA00022741"/>
    </source>
</evidence>
<dbReference type="InterPro" id="IPR027417">
    <property type="entry name" value="P-loop_NTPase"/>
</dbReference>
<organism evidence="6 7">
    <name type="scientific">Lupinus luteus</name>
    <name type="common">European yellow lupine</name>
    <dbReference type="NCBI Taxonomy" id="3873"/>
    <lineage>
        <taxon>Eukaryota</taxon>
        <taxon>Viridiplantae</taxon>
        <taxon>Streptophyta</taxon>
        <taxon>Embryophyta</taxon>
        <taxon>Tracheophyta</taxon>
        <taxon>Spermatophyta</taxon>
        <taxon>Magnoliopsida</taxon>
        <taxon>eudicotyledons</taxon>
        <taxon>Gunneridae</taxon>
        <taxon>Pentapetalae</taxon>
        <taxon>rosids</taxon>
        <taxon>fabids</taxon>
        <taxon>Fabales</taxon>
        <taxon>Fabaceae</taxon>
        <taxon>Papilionoideae</taxon>
        <taxon>50 kb inversion clade</taxon>
        <taxon>genistoids sensu lato</taxon>
        <taxon>core genistoids</taxon>
        <taxon>Genisteae</taxon>
        <taxon>Lupinus</taxon>
    </lineage>
</organism>
<dbReference type="AlphaFoldDB" id="A0AAV1XUS4"/>
<dbReference type="InterPro" id="IPR045058">
    <property type="entry name" value="GIMA/IAN/Toc"/>
</dbReference>
<dbReference type="InterPro" id="IPR006703">
    <property type="entry name" value="G_AIG1"/>
</dbReference>
<dbReference type="PROSITE" id="PS51720">
    <property type="entry name" value="G_AIG1"/>
    <property type="match status" value="1"/>
</dbReference>
<dbReference type="PANTHER" id="PTHR10903:SF184">
    <property type="entry name" value="GTP-BINDING PROTEIN A"/>
    <property type="match status" value="1"/>
</dbReference>
<protein>
    <recommendedName>
        <fullName evidence="5">AIG1-type G domain-containing protein</fullName>
    </recommendedName>
</protein>
<keyword evidence="4" id="KW-0175">Coiled coil</keyword>
<dbReference type="Gene3D" id="3.40.50.300">
    <property type="entry name" value="P-loop containing nucleotide triphosphate hydrolases"/>
    <property type="match status" value="1"/>
</dbReference>
<keyword evidence="7" id="KW-1185">Reference proteome</keyword>
<evidence type="ECO:0000256" key="3">
    <source>
        <dbReference type="ARBA" id="ARBA00023134"/>
    </source>
</evidence>
<gene>
    <name evidence="6" type="ORF">LLUT_LOCUS26073</name>
</gene>
<evidence type="ECO:0000313" key="6">
    <source>
        <dbReference type="EMBL" id="CAL0325013.1"/>
    </source>
</evidence>
<dbReference type="EMBL" id="CAXHTB010000018">
    <property type="protein sequence ID" value="CAL0325013.1"/>
    <property type="molecule type" value="Genomic_DNA"/>
</dbReference>
<feature type="domain" description="AIG1-type G" evidence="5">
    <location>
        <begin position="17"/>
        <end position="221"/>
    </location>
</feature>
<evidence type="ECO:0000256" key="1">
    <source>
        <dbReference type="ARBA" id="ARBA00008535"/>
    </source>
</evidence>
<keyword evidence="3" id="KW-0342">GTP-binding</keyword>
<evidence type="ECO:0000256" key="4">
    <source>
        <dbReference type="SAM" id="Coils"/>
    </source>
</evidence>
<feature type="coiled-coil region" evidence="4">
    <location>
        <begin position="178"/>
        <end position="241"/>
    </location>
</feature>
<comment type="similarity">
    <text evidence="1">Belongs to the TRAFAC class TrmE-Era-EngA-EngB-Septin-like GTPase superfamily. AIG1/Toc34/Toc159-like paraseptin GTPase family. IAN subfamily.</text>
</comment>
<dbReference type="SUPFAM" id="SSF52540">
    <property type="entry name" value="P-loop containing nucleoside triphosphate hydrolases"/>
    <property type="match status" value="1"/>
</dbReference>
<name>A0AAV1XUS4_LUPLU</name>
<proteinExistence type="inferred from homology"/>
<evidence type="ECO:0000259" key="5">
    <source>
        <dbReference type="PROSITE" id="PS51720"/>
    </source>
</evidence>
<dbReference type="Pfam" id="PF04548">
    <property type="entry name" value="AIG1"/>
    <property type="match status" value="1"/>
</dbReference>
<evidence type="ECO:0000313" key="7">
    <source>
        <dbReference type="Proteomes" id="UP001497480"/>
    </source>
</evidence>
<dbReference type="FunFam" id="3.40.50.300:FF:000840">
    <property type="entry name" value="Immune-associated nucleotide-binding protein 9"/>
    <property type="match status" value="1"/>
</dbReference>
<sequence>MGGSSVHDDWELTSSTKEAKTILLVGRTGNGKSATGNSILGRKVFKSKTISSSVTKTCEFQSTELSDGQHVNVIDTPGLFDSSAESELIGKEIVKCIDLAKDGIHAVLVVLSVGCRFTDVEDAALRSLQTLFGDTIVNYMIVVFTRGDDLDDGETLDDYLGHECPEPLQENTINMRDQQRMEEMVKEFTQKLNEAITRLEQQLEEERNARCKAEENAKFAQQKSDDEIRELKEHLKKAEEYRGQSGCVIL</sequence>
<dbReference type="GO" id="GO:0005525">
    <property type="term" value="F:GTP binding"/>
    <property type="evidence" value="ECO:0007669"/>
    <property type="project" value="UniProtKB-KW"/>
</dbReference>
<accession>A0AAV1XUS4</accession>
<reference evidence="6 7" key="1">
    <citation type="submission" date="2024-03" db="EMBL/GenBank/DDBJ databases">
        <authorList>
            <person name="Martinez-Hernandez J."/>
        </authorList>
    </citation>
    <scope>NUCLEOTIDE SEQUENCE [LARGE SCALE GENOMIC DNA]</scope>
</reference>
<dbReference type="PANTHER" id="PTHR10903">
    <property type="entry name" value="GTPASE, IMAP FAMILY MEMBER-RELATED"/>
    <property type="match status" value="1"/>
</dbReference>